<evidence type="ECO:0000313" key="2">
    <source>
        <dbReference type="EMBL" id="HHM68033.1"/>
    </source>
</evidence>
<keyword evidence="1" id="KW-0732">Signal</keyword>
<dbReference type="EMBL" id="DRXE01000185">
    <property type="protein sequence ID" value="HHM68033.1"/>
    <property type="molecule type" value="Genomic_DNA"/>
</dbReference>
<name>A0A7C5VJU1_9DEIN</name>
<proteinExistence type="predicted"/>
<protein>
    <submittedName>
        <fullName evidence="2">Uncharacterized protein</fullName>
    </submittedName>
</protein>
<dbReference type="AlphaFoldDB" id="A0A7C5VJU1"/>
<accession>A0A7C5VJU1</accession>
<organism evidence="2">
    <name type="scientific">Thermus caliditerrae</name>
    <dbReference type="NCBI Taxonomy" id="1330700"/>
    <lineage>
        <taxon>Bacteria</taxon>
        <taxon>Thermotogati</taxon>
        <taxon>Deinococcota</taxon>
        <taxon>Deinococci</taxon>
        <taxon>Thermales</taxon>
        <taxon>Thermaceae</taxon>
        <taxon>Thermus</taxon>
    </lineage>
</organism>
<comment type="caution">
    <text evidence="2">The sequence shown here is derived from an EMBL/GenBank/DDBJ whole genome shotgun (WGS) entry which is preliminary data.</text>
</comment>
<gene>
    <name evidence="2" type="ORF">ENM28_04860</name>
</gene>
<reference evidence="2" key="1">
    <citation type="journal article" date="2020" name="mSystems">
        <title>Genome- and Community-Level Interaction Insights into Carbon Utilization and Element Cycling Functions of Hydrothermarchaeota in Hydrothermal Sediment.</title>
        <authorList>
            <person name="Zhou Z."/>
            <person name="Liu Y."/>
            <person name="Xu W."/>
            <person name="Pan J."/>
            <person name="Luo Z.H."/>
            <person name="Li M."/>
        </authorList>
    </citation>
    <scope>NUCLEOTIDE SEQUENCE [LARGE SCALE GENOMIC DNA]</scope>
    <source>
        <strain evidence="2">SpSt-1071</strain>
    </source>
</reference>
<sequence length="467" mass="50872">MRKALFLLPLSGLVFAQLTNFGAGNPVSTGNVTTRSQLQTLLATQGEMHLVVPQATDWTFYLAGLHAPYGSVKVYVHRPEARRLCGLSGGNPTGNYALVQVLATENPPTPMGMILPPDGSDLKGILLEGDGLYKEMVLVDLPDPLAAWYNLVGGPKRGRAYVTGSPSQGNLVADVYLQEEVWERSDYPELIGSFSFTAPWNGTFTADLGKGPETLTLSGYSSSTQYSGTTLRVLDASGQDIGYAVLTSQGSRQVVGVDTSTVKTGGGCGNYWNGMVFTADVGGGPETFYLANCYQWREGLFGILLRGGCDIYDSAGRLRGAARSGGGRTFYGFFLLYGANYCWFGTAYDWQIYPLKYEYRKTSESVVLYARKWRKVVREVYKGRFSVLPGGKVYVEGSYYSIPELAGYLNTNTTTLKFAKDSPVVSYLAKQIGLDRGSNAGDFWARQAGAQTPEKPKPLGEFCRLNR</sequence>
<feature type="signal peptide" evidence="1">
    <location>
        <begin position="1"/>
        <end position="16"/>
    </location>
</feature>
<feature type="chain" id="PRO_5028437551" evidence="1">
    <location>
        <begin position="17"/>
        <end position="467"/>
    </location>
</feature>
<evidence type="ECO:0000256" key="1">
    <source>
        <dbReference type="SAM" id="SignalP"/>
    </source>
</evidence>